<dbReference type="OrthoDB" id="10052321at2759"/>
<dbReference type="GO" id="GO:0005763">
    <property type="term" value="C:mitochondrial small ribosomal subunit"/>
    <property type="evidence" value="ECO:0007669"/>
    <property type="project" value="TreeGrafter"/>
</dbReference>
<dbReference type="AlphaFoldDB" id="A0A210Q2W2"/>
<comment type="caution">
    <text evidence="2">The sequence shown here is derived from an EMBL/GenBank/DDBJ whole genome shotgun (WGS) entry which is preliminary data.</text>
</comment>
<accession>A0A210Q2W2</accession>
<keyword evidence="3" id="KW-1185">Reference proteome</keyword>
<name>A0A210Q2W2_MIZYE</name>
<dbReference type="InterPro" id="IPR019374">
    <property type="entry name" value="Ribosomal_mS22"/>
</dbReference>
<dbReference type="GO" id="GO:0003735">
    <property type="term" value="F:structural constituent of ribosome"/>
    <property type="evidence" value="ECO:0007669"/>
    <property type="project" value="TreeGrafter"/>
</dbReference>
<keyword evidence="2" id="KW-0689">Ribosomal protein</keyword>
<sequence>MASLDHLKIFRRLFNLRRACLQTRTYAQNSSQGSLSSSETDKSDPQTTLPPSSGGGPTMPHFAQDPLPIFLQRRVQEVLLKISRLNMDDFVRIRKTDHHVKPRYELMSDVELRRMEVKAMERATEMLKMPPFMKAPNLKVEVLSHDPEIAPALTSKWVFVDISSGVHNRDRIIVVRDNDGKLRKAIPDERRRANLLYYPKFGVSIVQPKMFEQDQLEHLLENRLTDIRYILDRACTQFEPDDPNFIRVTSTIYEYVWKNRCFNDLGSTRFFGPMSFYFILKKDITYLLVDMIQHDLLTDAVSLIHLYKHIYKNEKIPTPYGISQNKETQLSTIQRFCKTDSDQKQQNWAEVESAIRSYRLSLTDRATAS</sequence>
<gene>
    <name evidence="2" type="ORF">KP79_PYT21591</name>
</gene>
<dbReference type="EMBL" id="NEDP02005167">
    <property type="protein sequence ID" value="OWF43077.1"/>
    <property type="molecule type" value="Genomic_DNA"/>
</dbReference>
<evidence type="ECO:0000313" key="3">
    <source>
        <dbReference type="Proteomes" id="UP000242188"/>
    </source>
</evidence>
<dbReference type="Pfam" id="PF10245">
    <property type="entry name" value="MRP-S22"/>
    <property type="match status" value="1"/>
</dbReference>
<reference evidence="2 3" key="1">
    <citation type="journal article" date="2017" name="Nat. Ecol. Evol.">
        <title>Scallop genome provides insights into evolution of bilaterian karyotype and development.</title>
        <authorList>
            <person name="Wang S."/>
            <person name="Zhang J."/>
            <person name="Jiao W."/>
            <person name="Li J."/>
            <person name="Xun X."/>
            <person name="Sun Y."/>
            <person name="Guo X."/>
            <person name="Huan P."/>
            <person name="Dong B."/>
            <person name="Zhang L."/>
            <person name="Hu X."/>
            <person name="Sun X."/>
            <person name="Wang J."/>
            <person name="Zhao C."/>
            <person name="Wang Y."/>
            <person name="Wang D."/>
            <person name="Huang X."/>
            <person name="Wang R."/>
            <person name="Lv J."/>
            <person name="Li Y."/>
            <person name="Zhang Z."/>
            <person name="Liu B."/>
            <person name="Lu W."/>
            <person name="Hui Y."/>
            <person name="Liang J."/>
            <person name="Zhou Z."/>
            <person name="Hou R."/>
            <person name="Li X."/>
            <person name="Liu Y."/>
            <person name="Li H."/>
            <person name="Ning X."/>
            <person name="Lin Y."/>
            <person name="Zhao L."/>
            <person name="Xing Q."/>
            <person name="Dou J."/>
            <person name="Li Y."/>
            <person name="Mao J."/>
            <person name="Guo H."/>
            <person name="Dou H."/>
            <person name="Li T."/>
            <person name="Mu C."/>
            <person name="Jiang W."/>
            <person name="Fu Q."/>
            <person name="Fu X."/>
            <person name="Miao Y."/>
            <person name="Liu J."/>
            <person name="Yu Q."/>
            <person name="Li R."/>
            <person name="Liao H."/>
            <person name="Li X."/>
            <person name="Kong Y."/>
            <person name="Jiang Z."/>
            <person name="Chourrout D."/>
            <person name="Li R."/>
            <person name="Bao Z."/>
        </authorList>
    </citation>
    <scope>NUCLEOTIDE SEQUENCE [LARGE SCALE GENOMIC DNA]</scope>
    <source>
        <strain evidence="2 3">PY_sf001</strain>
    </source>
</reference>
<proteinExistence type="predicted"/>
<feature type="region of interest" description="Disordered" evidence="1">
    <location>
        <begin position="25"/>
        <end position="63"/>
    </location>
</feature>
<keyword evidence="2" id="KW-0687">Ribonucleoprotein</keyword>
<evidence type="ECO:0000256" key="1">
    <source>
        <dbReference type="SAM" id="MobiDB-lite"/>
    </source>
</evidence>
<dbReference type="Proteomes" id="UP000242188">
    <property type="component" value="Unassembled WGS sequence"/>
</dbReference>
<dbReference type="STRING" id="6573.A0A210Q2W2"/>
<protein>
    <submittedName>
        <fullName evidence="2">28S ribosomal protein S22, mitochondrial</fullName>
    </submittedName>
</protein>
<evidence type="ECO:0000313" key="2">
    <source>
        <dbReference type="EMBL" id="OWF43077.1"/>
    </source>
</evidence>
<dbReference type="PANTHER" id="PTHR13071:SF4">
    <property type="entry name" value="SMALL RIBOSOMAL SUBUNIT PROTEIN MS22"/>
    <property type="match status" value="1"/>
</dbReference>
<organism evidence="2 3">
    <name type="scientific">Mizuhopecten yessoensis</name>
    <name type="common">Japanese scallop</name>
    <name type="synonym">Patinopecten yessoensis</name>
    <dbReference type="NCBI Taxonomy" id="6573"/>
    <lineage>
        <taxon>Eukaryota</taxon>
        <taxon>Metazoa</taxon>
        <taxon>Spiralia</taxon>
        <taxon>Lophotrochozoa</taxon>
        <taxon>Mollusca</taxon>
        <taxon>Bivalvia</taxon>
        <taxon>Autobranchia</taxon>
        <taxon>Pteriomorphia</taxon>
        <taxon>Pectinida</taxon>
        <taxon>Pectinoidea</taxon>
        <taxon>Pectinidae</taxon>
        <taxon>Mizuhopecten</taxon>
    </lineage>
</organism>
<dbReference type="PANTHER" id="PTHR13071">
    <property type="entry name" value="MITOCHONDRIAL 28S RIBOSOMAL PROTEIN S22"/>
    <property type="match status" value="1"/>
</dbReference>